<reference evidence="1" key="1">
    <citation type="journal article" date="2021" name="Proc. Natl. Acad. Sci. U.S.A.">
        <title>A Catalog of Tens of Thousands of Viruses from Human Metagenomes Reveals Hidden Associations with Chronic Diseases.</title>
        <authorList>
            <person name="Tisza M.J."/>
            <person name="Buck C.B."/>
        </authorList>
    </citation>
    <scope>NUCLEOTIDE SEQUENCE</scope>
    <source>
        <strain evidence="1">CtJDl18</strain>
    </source>
</reference>
<name>A0A8S5V0U3_9CAUD</name>
<proteinExistence type="predicted"/>
<accession>A0A8S5V0U3</accession>
<sequence>MGSDLYNNRRSLYLTLWIFLPSQEAVPCPD</sequence>
<protein>
    <submittedName>
        <fullName evidence="1">Uncharacterized protein</fullName>
    </submittedName>
</protein>
<evidence type="ECO:0000313" key="1">
    <source>
        <dbReference type="EMBL" id="DAG00231.1"/>
    </source>
</evidence>
<organism evidence="1">
    <name type="scientific">Podoviridae sp. ctJDl18</name>
    <dbReference type="NCBI Taxonomy" id="2825242"/>
    <lineage>
        <taxon>Viruses</taxon>
        <taxon>Duplodnaviria</taxon>
        <taxon>Heunggongvirae</taxon>
        <taxon>Uroviricota</taxon>
        <taxon>Caudoviricetes</taxon>
    </lineage>
</organism>
<dbReference type="EMBL" id="BK016178">
    <property type="protein sequence ID" value="DAG00231.1"/>
    <property type="molecule type" value="Genomic_DNA"/>
</dbReference>